<dbReference type="Proteomes" id="UP001152795">
    <property type="component" value="Unassembled WGS sequence"/>
</dbReference>
<protein>
    <submittedName>
        <fullName evidence="2">Uncharacterized protein</fullName>
    </submittedName>
</protein>
<organism evidence="2 3">
    <name type="scientific">Paramuricea clavata</name>
    <name type="common">Red gorgonian</name>
    <name type="synonym">Violescent sea-whip</name>
    <dbReference type="NCBI Taxonomy" id="317549"/>
    <lineage>
        <taxon>Eukaryota</taxon>
        <taxon>Metazoa</taxon>
        <taxon>Cnidaria</taxon>
        <taxon>Anthozoa</taxon>
        <taxon>Octocorallia</taxon>
        <taxon>Malacalcyonacea</taxon>
        <taxon>Plexauridae</taxon>
        <taxon>Paramuricea</taxon>
    </lineage>
</organism>
<gene>
    <name evidence="2" type="ORF">PACLA_8A040726</name>
</gene>
<dbReference type="AlphaFoldDB" id="A0A7D9DST1"/>
<evidence type="ECO:0000313" key="2">
    <source>
        <dbReference type="EMBL" id="CAB3992651.1"/>
    </source>
</evidence>
<feature type="compositionally biased region" description="Polar residues" evidence="1">
    <location>
        <begin position="41"/>
        <end position="61"/>
    </location>
</feature>
<sequence>SVKVSHEGGNFGKTRGQQVSHDHSSRHQPEDNTHVVPPLNLRTSISPVNKSNGTFSSRVSDPTLNVKRNSLISVRDVKTSYSEADKDRSETLINKWVNEDFSSFNTNREQNYDGHSKANLSNEVIVPFHRTASATLFRESLASQEVYESKNISELSEATGNLPDRRGVKKGRSVPEVQATRTSRLREKGTGSKNSSLTSRRKKHGVEGPQQTVQKSKPHILTSEETSDDRFTNKYNNISSSGQGNETTSIPSHLLATFTPTAHQEKILEQLAALRKGLLVKDQEIKTRVFQINEYEIQA</sequence>
<keyword evidence="3" id="KW-1185">Reference proteome</keyword>
<reference evidence="2" key="1">
    <citation type="submission" date="2020-04" db="EMBL/GenBank/DDBJ databases">
        <authorList>
            <person name="Alioto T."/>
            <person name="Alioto T."/>
            <person name="Gomez Garrido J."/>
        </authorList>
    </citation>
    <scope>NUCLEOTIDE SEQUENCE</scope>
    <source>
        <strain evidence="2">A484AB</strain>
    </source>
</reference>
<name>A0A7D9DST1_PARCT</name>
<feature type="compositionally biased region" description="Polar residues" evidence="1">
    <location>
        <begin position="233"/>
        <end position="248"/>
    </location>
</feature>
<feature type="non-terminal residue" evidence="2">
    <location>
        <position position="1"/>
    </location>
</feature>
<feature type="compositionally biased region" description="Basic and acidic residues" evidence="1">
    <location>
        <begin position="20"/>
        <end position="33"/>
    </location>
</feature>
<dbReference type="OrthoDB" id="5976434at2759"/>
<feature type="region of interest" description="Disordered" evidence="1">
    <location>
        <begin position="157"/>
        <end position="248"/>
    </location>
</feature>
<dbReference type="EMBL" id="CACRXK020002094">
    <property type="protein sequence ID" value="CAB3992651.1"/>
    <property type="molecule type" value="Genomic_DNA"/>
</dbReference>
<evidence type="ECO:0000256" key="1">
    <source>
        <dbReference type="SAM" id="MobiDB-lite"/>
    </source>
</evidence>
<proteinExistence type="predicted"/>
<evidence type="ECO:0000313" key="3">
    <source>
        <dbReference type="Proteomes" id="UP001152795"/>
    </source>
</evidence>
<comment type="caution">
    <text evidence="2">The sequence shown here is derived from an EMBL/GenBank/DDBJ whole genome shotgun (WGS) entry which is preliminary data.</text>
</comment>
<feature type="region of interest" description="Disordered" evidence="1">
    <location>
        <begin position="1"/>
        <end position="61"/>
    </location>
</feature>
<accession>A0A7D9DST1</accession>